<keyword evidence="4 10" id="KW-0863">Zinc-finger</keyword>
<dbReference type="FunFam" id="3.30.160.60:FF:001289">
    <property type="entry name" value="Zinc finger protein 574"/>
    <property type="match status" value="1"/>
</dbReference>
<dbReference type="Proteomes" id="UP000472267">
    <property type="component" value="Chromosome 20"/>
</dbReference>
<dbReference type="Ensembl" id="ENSSFAT00005032833.1">
    <property type="protein sequence ID" value="ENSSFAP00005031697.1"/>
    <property type="gene ID" value="ENSSFAG00005016063.1"/>
</dbReference>
<dbReference type="PROSITE" id="PS50157">
    <property type="entry name" value="ZINC_FINGER_C2H2_2"/>
    <property type="match status" value="3"/>
</dbReference>
<dbReference type="InterPro" id="IPR013087">
    <property type="entry name" value="Znf_C2H2_type"/>
</dbReference>
<organism evidence="13 14">
    <name type="scientific">Salarias fasciatus</name>
    <name type="common">Jewelled blenny</name>
    <name type="synonym">Blennius fasciatus</name>
    <dbReference type="NCBI Taxonomy" id="181472"/>
    <lineage>
        <taxon>Eukaryota</taxon>
        <taxon>Metazoa</taxon>
        <taxon>Chordata</taxon>
        <taxon>Craniata</taxon>
        <taxon>Vertebrata</taxon>
        <taxon>Euteleostomi</taxon>
        <taxon>Actinopterygii</taxon>
        <taxon>Neopterygii</taxon>
        <taxon>Teleostei</taxon>
        <taxon>Neoteleostei</taxon>
        <taxon>Acanthomorphata</taxon>
        <taxon>Ovalentaria</taxon>
        <taxon>Blenniimorphae</taxon>
        <taxon>Blenniiformes</taxon>
        <taxon>Blennioidei</taxon>
        <taxon>Blenniidae</taxon>
        <taxon>Salariinae</taxon>
        <taxon>Salarias</taxon>
    </lineage>
</organism>
<feature type="compositionally biased region" description="Gly residues" evidence="11">
    <location>
        <begin position="1"/>
        <end position="12"/>
    </location>
</feature>
<feature type="region of interest" description="Disordered" evidence="11">
    <location>
        <begin position="1"/>
        <end position="34"/>
    </location>
</feature>
<keyword evidence="9" id="KW-0539">Nucleus</keyword>
<evidence type="ECO:0000259" key="12">
    <source>
        <dbReference type="PROSITE" id="PS50157"/>
    </source>
</evidence>
<keyword evidence="7" id="KW-0238">DNA-binding</keyword>
<protein>
    <recommendedName>
        <fullName evidence="12">C2H2-type domain-containing protein</fullName>
    </recommendedName>
</protein>
<dbReference type="GO" id="GO:0005634">
    <property type="term" value="C:nucleus"/>
    <property type="evidence" value="ECO:0007669"/>
    <property type="project" value="UniProtKB-SubCell"/>
</dbReference>
<dbReference type="PANTHER" id="PTHR24388">
    <property type="entry name" value="ZINC FINGER PROTEIN"/>
    <property type="match status" value="1"/>
</dbReference>
<evidence type="ECO:0000256" key="9">
    <source>
        <dbReference type="ARBA" id="ARBA00023242"/>
    </source>
</evidence>
<feature type="domain" description="C2H2-type" evidence="12">
    <location>
        <begin position="59"/>
        <end position="86"/>
    </location>
</feature>
<keyword evidence="6" id="KW-0805">Transcription regulation</keyword>
<proteinExistence type="predicted"/>
<name>A0A672HRN3_SALFA</name>
<comment type="subcellular location">
    <subcellularLocation>
        <location evidence="1">Nucleus</location>
    </subcellularLocation>
</comment>
<keyword evidence="8" id="KW-0804">Transcription</keyword>
<dbReference type="GO" id="GO:0008270">
    <property type="term" value="F:zinc ion binding"/>
    <property type="evidence" value="ECO:0007669"/>
    <property type="project" value="UniProtKB-KW"/>
</dbReference>
<reference evidence="13" key="2">
    <citation type="submission" date="2025-08" db="UniProtKB">
        <authorList>
            <consortium name="Ensembl"/>
        </authorList>
    </citation>
    <scope>IDENTIFICATION</scope>
</reference>
<evidence type="ECO:0000256" key="10">
    <source>
        <dbReference type="PROSITE-ProRule" id="PRU00042"/>
    </source>
</evidence>
<dbReference type="SMART" id="SM00355">
    <property type="entry name" value="ZnF_C2H2"/>
    <property type="match status" value="4"/>
</dbReference>
<keyword evidence="3" id="KW-0677">Repeat</keyword>
<evidence type="ECO:0000256" key="11">
    <source>
        <dbReference type="SAM" id="MobiDB-lite"/>
    </source>
</evidence>
<dbReference type="GO" id="GO:0000978">
    <property type="term" value="F:RNA polymerase II cis-regulatory region sequence-specific DNA binding"/>
    <property type="evidence" value="ECO:0007669"/>
    <property type="project" value="TreeGrafter"/>
</dbReference>
<reference evidence="13" key="1">
    <citation type="submission" date="2019-06" db="EMBL/GenBank/DDBJ databases">
        <authorList>
            <consortium name="Wellcome Sanger Institute Data Sharing"/>
        </authorList>
    </citation>
    <scope>NUCLEOTIDE SEQUENCE [LARGE SCALE GENOMIC DNA]</scope>
</reference>
<sequence>MLQGPLGGGASGSSGDLEPGQSRLGTDTDGPAPSRILRDLKLASQLKNGGGTLAAEKPFLCRTCGKSFGQRRALLIHTRSHTGEKPHPCATCGKRFRQPGHLLVHKRTHTGEKPHRCGVCGKSFGQHGSLWNHMKTHSGEKPFCCQLCGKRFGNMLRHKHGVHSVL</sequence>
<dbReference type="FunFam" id="3.30.160.60:FF:000322">
    <property type="entry name" value="GDNF-inducible zinc finger protein 1"/>
    <property type="match status" value="1"/>
</dbReference>
<evidence type="ECO:0000256" key="3">
    <source>
        <dbReference type="ARBA" id="ARBA00022737"/>
    </source>
</evidence>
<evidence type="ECO:0000256" key="1">
    <source>
        <dbReference type="ARBA" id="ARBA00004123"/>
    </source>
</evidence>
<keyword evidence="2" id="KW-0479">Metal-binding</keyword>
<evidence type="ECO:0000313" key="14">
    <source>
        <dbReference type="Proteomes" id="UP000472267"/>
    </source>
</evidence>
<keyword evidence="14" id="KW-1185">Reference proteome</keyword>
<accession>A0A672HRN3</accession>
<evidence type="ECO:0000256" key="2">
    <source>
        <dbReference type="ARBA" id="ARBA00022723"/>
    </source>
</evidence>
<dbReference type="AlphaFoldDB" id="A0A672HRN3"/>
<evidence type="ECO:0000256" key="8">
    <source>
        <dbReference type="ARBA" id="ARBA00023163"/>
    </source>
</evidence>
<evidence type="ECO:0000256" key="7">
    <source>
        <dbReference type="ARBA" id="ARBA00023125"/>
    </source>
</evidence>
<dbReference type="Gene3D" id="3.30.160.60">
    <property type="entry name" value="Classic Zinc Finger"/>
    <property type="match status" value="4"/>
</dbReference>
<dbReference type="PANTHER" id="PTHR24388:SF53">
    <property type="entry name" value="CHORION TRANSCRIPTION FACTOR CF2-RELATED"/>
    <property type="match status" value="1"/>
</dbReference>
<dbReference type="FunFam" id="3.30.160.60:FF:000180">
    <property type="entry name" value="Zinc finger protein 689"/>
    <property type="match status" value="1"/>
</dbReference>
<keyword evidence="5" id="KW-0862">Zinc</keyword>
<feature type="domain" description="C2H2-type" evidence="12">
    <location>
        <begin position="87"/>
        <end position="114"/>
    </location>
</feature>
<evidence type="ECO:0000313" key="13">
    <source>
        <dbReference type="Ensembl" id="ENSSFAP00005031697.1"/>
    </source>
</evidence>
<evidence type="ECO:0000256" key="5">
    <source>
        <dbReference type="ARBA" id="ARBA00022833"/>
    </source>
</evidence>
<reference evidence="13" key="3">
    <citation type="submission" date="2025-09" db="UniProtKB">
        <authorList>
            <consortium name="Ensembl"/>
        </authorList>
    </citation>
    <scope>IDENTIFICATION</scope>
</reference>
<evidence type="ECO:0000256" key="4">
    <source>
        <dbReference type="ARBA" id="ARBA00022771"/>
    </source>
</evidence>
<dbReference type="GO" id="GO:0000981">
    <property type="term" value="F:DNA-binding transcription factor activity, RNA polymerase II-specific"/>
    <property type="evidence" value="ECO:0007669"/>
    <property type="project" value="TreeGrafter"/>
</dbReference>
<dbReference type="InterPro" id="IPR036236">
    <property type="entry name" value="Znf_C2H2_sf"/>
</dbReference>
<dbReference type="PROSITE" id="PS00028">
    <property type="entry name" value="ZINC_FINGER_C2H2_1"/>
    <property type="match status" value="3"/>
</dbReference>
<evidence type="ECO:0000256" key="6">
    <source>
        <dbReference type="ARBA" id="ARBA00023015"/>
    </source>
</evidence>
<feature type="domain" description="C2H2-type" evidence="12">
    <location>
        <begin position="115"/>
        <end position="142"/>
    </location>
</feature>
<dbReference type="SUPFAM" id="SSF57667">
    <property type="entry name" value="beta-beta-alpha zinc fingers"/>
    <property type="match status" value="2"/>
</dbReference>
<dbReference type="InterPro" id="IPR050527">
    <property type="entry name" value="Snail/Krueppel_Znf"/>
</dbReference>
<dbReference type="Pfam" id="PF00096">
    <property type="entry name" value="zf-C2H2"/>
    <property type="match status" value="3"/>
</dbReference>